<dbReference type="EMBL" id="VYZN01000025">
    <property type="protein sequence ID" value="KAE9536011.1"/>
    <property type="molecule type" value="Genomic_DNA"/>
</dbReference>
<evidence type="ECO:0000256" key="9">
    <source>
        <dbReference type="SAM" id="Phobius"/>
    </source>
</evidence>
<dbReference type="Proteomes" id="UP000475862">
    <property type="component" value="Unassembled WGS sequence"/>
</dbReference>
<proteinExistence type="inferred from homology"/>
<dbReference type="PANTHER" id="PTHR11153">
    <property type="entry name" value="SIDEROFLEXIN"/>
    <property type="match status" value="1"/>
</dbReference>
<evidence type="ECO:0000256" key="3">
    <source>
        <dbReference type="ARBA" id="ARBA00022448"/>
    </source>
</evidence>
<gene>
    <name evidence="10" type="ORF">AGLY_007912</name>
</gene>
<keyword evidence="6 9" id="KW-1133">Transmembrane helix</keyword>
<evidence type="ECO:0000313" key="10">
    <source>
        <dbReference type="EMBL" id="KAE9536011.1"/>
    </source>
</evidence>
<comment type="subcellular location">
    <subcellularLocation>
        <location evidence="1">Mitochondrion membrane</location>
        <topology evidence="1">Multi-pass membrane protein</topology>
    </subcellularLocation>
</comment>
<evidence type="ECO:0000256" key="1">
    <source>
        <dbReference type="ARBA" id="ARBA00004225"/>
    </source>
</evidence>
<accession>A0A6G0TNT8</accession>
<dbReference type="GO" id="GO:0140300">
    <property type="term" value="P:serine import into mitochondrion"/>
    <property type="evidence" value="ECO:0007669"/>
    <property type="project" value="TreeGrafter"/>
</dbReference>
<feature type="transmembrane region" description="Helical" evidence="9">
    <location>
        <begin position="175"/>
        <end position="195"/>
    </location>
</feature>
<comment type="similarity">
    <text evidence="2">Belongs to the sideroflexin family.</text>
</comment>
<dbReference type="GO" id="GO:0005743">
    <property type="term" value="C:mitochondrial inner membrane"/>
    <property type="evidence" value="ECO:0007669"/>
    <property type="project" value="TreeGrafter"/>
</dbReference>
<comment type="caution">
    <text evidence="10">The sequence shown here is derived from an EMBL/GenBank/DDBJ whole genome shotgun (WGS) entry which is preliminary data.</text>
</comment>
<organism evidence="10 11">
    <name type="scientific">Aphis glycines</name>
    <name type="common">Soybean aphid</name>
    <dbReference type="NCBI Taxonomy" id="307491"/>
    <lineage>
        <taxon>Eukaryota</taxon>
        <taxon>Metazoa</taxon>
        <taxon>Ecdysozoa</taxon>
        <taxon>Arthropoda</taxon>
        <taxon>Hexapoda</taxon>
        <taxon>Insecta</taxon>
        <taxon>Pterygota</taxon>
        <taxon>Neoptera</taxon>
        <taxon>Paraneoptera</taxon>
        <taxon>Hemiptera</taxon>
        <taxon>Sternorrhyncha</taxon>
        <taxon>Aphidomorpha</taxon>
        <taxon>Aphidoidea</taxon>
        <taxon>Aphididae</taxon>
        <taxon>Aphidini</taxon>
        <taxon>Aphis</taxon>
        <taxon>Aphis</taxon>
    </lineage>
</organism>
<feature type="transmembrane region" description="Helical" evidence="9">
    <location>
        <begin position="268"/>
        <end position="291"/>
    </location>
</feature>
<dbReference type="AlphaFoldDB" id="A0A6G0TNT8"/>
<dbReference type="OrthoDB" id="6608471at2759"/>
<dbReference type="GO" id="GO:0015075">
    <property type="term" value="F:monoatomic ion transmembrane transporter activity"/>
    <property type="evidence" value="ECO:0007669"/>
    <property type="project" value="InterPro"/>
</dbReference>
<evidence type="ECO:0000256" key="5">
    <source>
        <dbReference type="ARBA" id="ARBA00022970"/>
    </source>
</evidence>
<protein>
    <recommendedName>
        <fullName evidence="12">Sidoreflexin</fullName>
    </recommendedName>
</protein>
<keyword evidence="11" id="KW-1185">Reference proteome</keyword>
<keyword evidence="8 9" id="KW-0472">Membrane</keyword>
<feature type="transmembrane region" description="Helical" evidence="9">
    <location>
        <begin position="145"/>
        <end position="163"/>
    </location>
</feature>
<evidence type="ECO:0000256" key="8">
    <source>
        <dbReference type="ARBA" id="ARBA00023136"/>
    </source>
</evidence>
<keyword evidence="3" id="KW-0813">Transport</keyword>
<dbReference type="PANTHER" id="PTHR11153:SF14">
    <property type="entry name" value="SIDEROFLEXIN-2"/>
    <property type="match status" value="1"/>
</dbReference>
<reference evidence="10 11" key="1">
    <citation type="submission" date="2019-08" db="EMBL/GenBank/DDBJ databases">
        <title>The genome of the soybean aphid Biotype 1, its phylome, world population structure and adaptation to the North American continent.</title>
        <authorList>
            <person name="Giordano R."/>
            <person name="Donthu R.K."/>
            <person name="Hernandez A.G."/>
            <person name="Wright C.L."/>
            <person name="Zimin A.V."/>
        </authorList>
    </citation>
    <scope>NUCLEOTIDE SEQUENCE [LARGE SCALE GENOMIC DNA]</scope>
    <source>
        <tissue evidence="10">Whole aphids</tissue>
    </source>
</reference>
<feature type="transmembrane region" description="Helical" evidence="9">
    <location>
        <begin position="230"/>
        <end position="247"/>
    </location>
</feature>
<evidence type="ECO:0000256" key="4">
    <source>
        <dbReference type="ARBA" id="ARBA00022692"/>
    </source>
</evidence>
<keyword evidence="7" id="KW-0496">Mitochondrion</keyword>
<evidence type="ECO:0000256" key="7">
    <source>
        <dbReference type="ARBA" id="ARBA00023128"/>
    </source>
</evidence>
<evidence type="ECO:0000256" key="6">
    <source>
        <dbReference type="ARBA" id="ARBA00022989"/>
    </source>
</evidence>
<evidence type="ECO:0000313" key="11">
    <source>
        <dbReference type="Proteomes" id="UP000475862"/>
    </source>
</evidence>
<sequence length="357" mass="41076">METVKTVSCPWNLDTYFGRWMYYSWITNPKLNFVTSSMIEEAKLIRFSYLNGSISNDITGTRLLYEHQIYENAIHPHTNEVQNIFGRLSFMPIGKAFLVAVLLSQLTKNSSSYVWHGLNQSYDSLVNFTNRNGDTKFIPTTQFRYGISVLAATVTSTLAAFHIERFLLSKICHPILYRFVPLITFAGASFINVPIMRHQEIIEGVRIYDCNKEKVGYSKFAGLKGIGETIVTRIVMLAPGVVLIHYLENVLDNKSCWFRKNKWAHFPFKSIGFGIILIGMLPTACAIFPQFSSIKLCTLKRFDKEAYNQVTEKSTEHTDTLYFNKGLYYNTSDEFVPYQQKKLNNYKLTTRIGRVNK</sequence>
<evidence type="ECO:0008006" key="12">
    <source>
        <dbReference type="Google" id="ProtNLM"/>
    </source>
</evidence>
<dbReference type="Pfam" id="PF03820">
    <property type="entry name" value="SFXNs"/>
    <property type="match status" value="1"/>
</dbReference>
<keyword evidence="4 9" id="KW-0812">Transmembrane</keyword>
<name>A0A6G0TNT8_APHGL</name>
<evidence type="ECO:0000256" key="2">
    <source>
        <dbReference type="ARBA" id="ARBA00005974"/>
    </source>
</evidence>
<dbReference type="InterPro" id="IPR004686">
    <property type="entry name" value="Mtc"/>
</dbReference>
<keyword evidence="5" id="KW-0029">Amino-acid transport</keyword>